<evidence type="ECO:0000313" key="2">
    <source>
        <dbReference type="EMBL" id="OGF19669.1"/>
    </source>
</evidence>
<dbReference type="AlphaFoldDB" id="A0A1F5RZ03"/>
<organism evidence="2 3">
    <name type="scientific">Candidatus Falkowbacteria bacterium RIFCSPHIGHO2_02_FULL_45_15</name>
    <dbReference type="NCBI Taxonomy" id="1797987"/>
    <lineage>
        <taxon>Bacteria</taxon>
        <taxon>Candidatus Falkowiibacteriota</taxon>
    </lineage>
</organism>
<dbReference type="Proteomes" id="UP000177691">
    <property type="component" value="Unassembled WGS sequence"/>
</dbReference>
<comment type="caution">
    <text evidence="2">The sequence shown here is derived from an EMBL/GenBank/DDBJ whole genome shotgun (WGS) entry which is preliminary data.</text>
</comment>
<sequence>MFDYLTKFKRLPQELQAIVSSPKALEAIKDLEEKYGVDLAAVVIKVMVKEISWPGIVNFLIAEHHLPPAQAEALRQEMAQRIFFEITRYLGIAGPERAGQTSKQPPPNSSVRRQVQSSQPQVLAKKLPAAIQASPPAAEPTKGPLAVDGLAADIMPQAVKLLGIEPQASEQGKLKNVLVTFIKGIRDFISAREALMRERENGGLGLSKEQAEAALNLVQKNKRAAGGKAAAPKAARPAWEKLRDVEYDFSALAKAKPSAAGSAETSSQDAVLPSPAAFAESKREIAAPKAAAAVKIIPAVFPQAMAITEPELAQASAEVEPKIKPVAPAQKESVRMRRPADKVEQDRRRLDDIIRPRGRLQGPIEELANLDLVNFRRLGGSPEVMAGKIQNKIKLLEQESFTKRQQGINAWRHSPLYQLYIGVGHKALTNSRSIADALQENSASADALTSEEFEAILELNRQLRV</sequence>
<name>A0A1F5RZ03_9BACT</name>
<gene>
    <name evidence="2" type="ORF">A3D54_02515</name>
</gene>
<feature type="region of interest" description="Disordered" evidence="1">
    <location>
        <begin position="96"/>
        <end position="117"/>
    </location>
</feature>
<dbReference type="EMBL" id="MFFU01000009">
    <property type="protein sequence ID" value="OGF19669.1"/>
    <property type="molecule type" value="Genomic_DNA"/>
</dbReference>
<proteinExistence type="predicted"/>
<evidence type="ECO:0000256" key="1">
    <source>
        <dbReference type="SAM" id="MobiDB-lite"/>
    </source>
</evidence>
<protein>
    <submittedName>
        <fullName evidence="2">Uncharacterized protein</fullName>
    </submittedName>
</protein>
<reference evidence="2 3" key="1">
    <citation type="journal article" date="2016" name="Nat. Commun.">
        <title>Thousands of microbial genomes shed light on interconnected biogeochemical processes in an aquifer system.</title>
        <authorList>
            <person name="Anantharaman K."/>
            <person name="Brown C.T."/>
            <person name="Hug L.A."/>
            <person name="Sharon I."/>
            <person name="Castelle C.J."/>
            <person name="Probst A.J."/>
            <person name="Thomas B.C."/>
            <person name="Singh A."/>
            <person name="Wilkins M.J."/>
            <person name="Karaoz U."/>
            <person name="Brodie E.L."/>
            <person name="Williams K.H."/>
            <person name="Hubbard S.S."/>
            <person name="Banfield J.F."/>
        </authorList>
    </citation>
    <scope>NUCLEOTIDE SEQUENCE [LARGE SCALE GENOMIC DNA]</scope>
</reference>
<evidence type="ECO:0000313" key="3">
    <source>
        <dbReference type="Proteomes" id="UP000177691"/>
    </source>
</evidence>
<accession>A0A1F5RZ03</accession>